<sequence>MMQLQGEEPHPVTHAANLNVVQKYMYSTL</sequence>
<reference evidence="1" key="2">
    <citation type="journal article" date="2015" name="Data Brief">
        <title>Shoot transcriptome of the giant reed, Arundo donax.</title>
        <authorList>
            <person name="Barrero R.A."/>
            <person name="Guerrero F.D."/>
            <person name="Moolhuijzen P."/>
            <person name="Goolsby J.A."/>
            <person name="Tidwell J."/>
            <person name="Bellgard S.E."/>
            <person name="Bellgard M.I."/>
        </authorList>
    </citation>
    <scope>NUCLEOTIDE SEQUENCE</scope>
    <source>
        <tissue evidence="1">Shoot tissue taken approximately 20 cm above the soil surface</tissue>
    </source>
</reference>
<dbReference type="EMBL" id="GBRH01254904">
    <property type="protein sequence ID" value="JAD42991.1"/>
    <property type="molecule type" value="Transcribed_RNA"/>
</dbReference>
<name>A0A0A8ZVY1_ARUDO</name>
<protein>
    <submittedName>
        <fullName evidence="1">Uncharacterized protein</fullName>
    </submittedName>
</protein>
<proteinExistence type="predicted"/>
<evidence type="ECO:0000313" key="1">
    <source>
        <dbReference type="EMBL" id="JAD42991.1"/>
    </source>
</evidence>
<organism evidence="1">
    <name type="scientific">Arundo donax</name>
    <name type="common">Giant reed</name>
    <name type="synonym">Donax arundinaceus</name>
    <dbReference type="NCBI Taxonomy" id="35708"/>
    <lineage>
        <taxon>Eukaryota</taxon>
        <taxon>Viridiplantae</taxon>
        <taxon>Streptophyta</taxon>
        <taxon>Embryophyta</taxon>
        <taxon>Tracheophyta</taxon>
        <taxon>Spermatophyta</taxon>
        <taxon>Magnoliopsida</taxon>
        <taxon>Liliopsida</taxon>
        <taxon>Poales</taxon>
        <taxon>Poaceae</taxon>
        <taxon>PACMAD clade</taxon>
        <taxon>Arundinoideae</taxon>
        <taxon>Arundineae</taxon>
        <taxon>Arundo</taxon>
    </lineage>
</organism>
<dbReference type="AlphaFoldDB" id="A0A0A8ZVY1"/>
<accession>A0A0A8ZVY1</accession>
<reference evidence="1" key="1">
    <citation type="submission" date="2014-09" db="EMBL/GenBank/DDBJ databases">
        <authorList>
            <person name="Magalhaes I.L.F."/>
            <person name="Oliveira U."/>
            <person name="Santos F.R."/>
            <person name="Vidigal T.H.D.A."/>
            <person name="Brescovit A.D."/>
            <person name="Santos A.J."/>
        </authorList>
    </citation>
    <scope>NUCLEOTIDE SEQUENCE</scope>
    <source>
        <tissue evidence="1">Shoot tissue taken approximately 20 cm above the soil surface</tissue>
    </source>
</reference>